<evidence type="ECO:0000256" key="1">
    <source>
        <dbReference type="ARBA" id="ARBA00005051"/>
    </source>
</evidence>
<evidence type="ECO:0000256" key="7">
    <source>
        <dbReference type="ARBA" id="ARBA00022777"/>
    </source>
</evidence>
<comment type="similarity">
    <text evidence="2">Belongs to the HPPK family.</text>
</comment>
<comment type="function">
    <text evidence="10">Catalyzes the transfer of pyrophosphate from adenosine triphosphate (ATP) to 6-hydroxymethyl-7,8-dihydropterin, an enzymatic step in folate biosynthesis pathway.</text>
</comment>
<dbReference type="GO" id="GO:0003848">
    <property type="term" value="F:2-amino-4-hydroxy-6-hydroxymethyldihydropteridine diphosphokinase activity"/>
    <property type="evidence" value="ECO:0007669"/>
    <property type="project" value="UniProtKB-EC"/>
</dbReference>
<evidence type="ECO:0000256" key="13">
    <source>
        <dbReference type="SAM" id="MobiDB-lite"/>
    </source>
</evidence>
<evidence type="ECO:0000256" key="11">
    <source>
        <dbReference type="ARBA" id="ARBA00029766"/>
    </source>
</evidence>
<reference evidence="15" key="1">
    <citation type="journal article" date="2022" name="Toxins">
        <title>Genomic Analysis of Sphingopyxis sp. USTB-05 for Biodegrading Cyanobacterial Hepatotoxins.</title>
        <authorList>
            <person name="Liu C."/>
            <person name="Xu Q."/>
            <person name="Zhao Z."/>
            <person name="Zhang H."/>
            <person name="Liu X."/>
            <person name="Yin C."/>
            <person name="Liu Y."/>
            <person name="Yan H."/>
        </authorList>
    </citation>
    <scope>NUCLEOTIDE SEQUENCE</scope>
    <source>
        <strain evidence="15">NBD5</strain>
    </source>
</reference>
<feature type="region of interest" description="Disordered" evidence="13">
    <location>
        <begin position="153"/>
        <end position="175"/>
    </location>
</feature>
<evidence type="ECO:0000256" key="8">
    <source>
        <dbReference type="ARBA" id="ARBA00022840"/>
    </source>
</evidence>
<dbReference type="NCBIfam" id="TIGR01498">
    <property type="entry name" value="folK"/>
    <property type="match status" value="1"/>
</dbReference>
<feature type="compositionally biased region" description="Basic and acidic residues" evidence="13">
    <location>
        <begin position="166"/>
        <end position="175"/>
    </location>
</feature>
<dbReference type="InterPro" id="IPR000550">
    <property type="entry name" value="Hppk"/>
</dbReference>
<dbReference type="EC" id="2.7.6.3" evidence="3"/>
<evidence type="ECO:0000256" key="6">
    <source>
        <dbReference type="ARBA" id="ARBA00022741"/>
    </source>
</evidence>
<dbReference type="Pfam" id="PF01288">
    <property type="entry name" value="HPPK"/>
    <property type="match status" value="1"/>
</dbReference>
<dbReference type="PANTHER" id="PTHR43071">
    <property type="entry name" value="2-AMINO-4-HYDROXY-6-HYDROXYMETHYLDIHYDROPTERIDINE PYROPHOSPHOKINASE"/>
    <property type="match status" value="1"/>
</dbReference>
<name>A0ABY4X5X8_9SPHN</name>
<dbReference type="Gene3D" id="3.30.70.560">
    <property type="entry name" value="7,8-Dihydro-6-hydroxymethylpterin-pyrophosphokinase HPPK"/>
    <property type="match status" value="1"/>
</dbReference>
<organism evidence="15 16">
    <name type="scientific">Sphingomonas morindae</name>
    <dbReference type="NCBI Taxonomy" id="1541170"/>
    <lineage>
        <taxon>Bacteria</taxon>
        <taxon>Pseudomonadati</taxon>
        <taxon>Pseudomonadota</taxon>
        <taxon>Alphaproteobacteria</taxon>
        <taxon>Sphingomonadales</taxon>
        <taxon>Sphingomonadaceae</taxon>
        <taxon>Sphingomonas</taxon>
    </lineage>
</organism>
<dbReference type="SUPFAM" id="SSF55083">
    <property type="entry name" value="6-hydroxymethyl-7,8-dihydropterin pyrophosphokinase, HPPK"/>
    <property type="match status" value="1"/>
</dbReference>
<keyword evidence="7" id="KW-0418">Kinase</keyword>
<dbReference type="EMBL" id="CP084930">
    <property type="protein sequence ID" value="USI72295.1"/>
    <property type="molecule type" value="Genomic_DNA"/>
</dbReference>
<gene>
    <name evidence="15" type="primary">folK</name>
    <name evidence="15" type="ORF">LHA26_13480</name>
</gene>
<evidence type="ECO:0000256" key="5">
    <source>
        <dbReference type="ARBA" id="ARBA00022679"/>
    </source>
</evidence>
<evidence type="ECO:0000256" key="12">
    <source>
        <dbReference type="ARBA" id="ARBA00033413"/>
    </source>
</evidence>
<evidence type="ECO:0000256" key="10">
    <source>
        <dbReference type="ARBA" id="ARBA00029409"/>
    </source>
</evidence>
<evidence type="ECO:0000256" key="2">
    <source>
        <dbReference type="ARBA" id="ARBA00005810"/>
    </source>
</evidence>
<sequence length="175" mass="18943">MEKTSYLIGLGSNRGHGRHARPAAMIAAALAALARQGLAPRAVSRFVTSRALGPGGRGFVNAAALIESADPPPALLARLKRLEAQLGRRRGRRWGMRPIDLDILAWSGGRWPPPPRARTGRLLIPHPGLASRGFALAPAASLAPGWRIGHPQRTLAQAEARRRHPRPVDRKPLRH</sequence>
<dbReference type="RefSeq" id="WP_252166104.1">
    <property type="nucleotide sequence ID" value="NZ_CP084930.1"/>
</dbReference>
<proteinExistence type="inferred from homology"/>
<keyword evidence="6" id="KW-0547">Nucleotide-binding</keyword>
<dbReference type="Proteomes" id="UP001056937">
    <property type="component" value="Chromosome 1"/>
</dbReference>
<protein>
    <recommendedName>
        <fullName evidence="4">2-amino-4-hydroxy-6-hydroxymethyldihydropteridine pyrophosphokinase</fullName>
        <ecNumber evidence="3">2.7.6.3</ecNumber>
    </recommendedName>
    <alternativeName>
        <fullName evidence="11">6-hydroxymethyl-7,8-dihydropterin pyrophosphokinase</fullName>
    </alternativeName>
    <alternativeName>
        <fullName evidence="12">7,8-dihydro-6-hydroxymethylpterin-pyrophosphokinase</fullName>
    </alternativeName>
</protein>
<evidence type="ECO:0000256" key="9">
    <source>
        <dbReference type="ARBA" id="ARBA00022909"/>
    </source>
</evidence>
<evidence type="ECO:0000256" key="4">
    <source>
        <dbReference type="ARBA" id="ARBA00016218"/>
    </source>
</evidence>
<dbReference type="PANTHER" id="PTHR43071:SF1">
    <property type="entry name" value="2-AMINO-4-HYDROXY-6-HYDROXYMETHYLDIHYDROPTERIDINE PYROPHOSPHOKINASE"/>
    <property type="match status" value="1"/>
</dbReference>
<accession>A0ABY4X5X8</accession>
<keyword evidence="9" id="KW-0289">Folate biosynthesis</keyword>
<evidence type="ECO:0000256" key="3">
    <source>
        <dbReference type="ARBA" id="ARBA00013253"/>
    </source>
</evidence>
<evidence type="ECO:0000313" key="16">
    <source>
        <dbReference type="Proteomes" id="UP001056937"/>
    </source>
</evidence>
<keyword evidence="8" id="KW-0067">ATP-binding</keyword>
<keyword evidence="5 15" id="KW-0808">Transferase</keyword>
<evidence type="ECO:0000313" key="15">
    <source>
        <dbReference type="EMBL" id="USI72295.1"/>
    </source>
</evidence>
<feature type="domain" description="7,8-dihydro-6-hydroxymethylpterin-pyrophosphokinase" evidence="14">
    <location>
        <begin position="8"/>
        <end position="144"/>
    </location>
</feature>
<keyword evidence="16" id="KW-1185">Reference proteome</keyword>
<dbReference type="InterPro" id="IPR035907">
    <property type="entry name" value="Hppk_sf"/>
</dbReference>
<comment type="pathway">
    <text evidence="1">Cofactor biosynthesis; tetrahydrofolate biosynthesis; 2-amino-4-hydroxy-6-hydroxymethyl-7,8-dihydropteridine diphosphate from 7,8-dihydroneopterin triphosphate: step 4/4.</text>
</comment>
<evidence type="ECO:0000259" key="14">
    <source>
        <dbReference type="Pfam" id="PF01288"/>
    </source>
</evidence>